<keyword evidence="2" id="KW-0472">Membrane</keyword>
<evidence type="ECO:0000313" key="4">
    <source>
        <dbReference type="EMBL" id="MBT0993618.1"/>
    </source>
</evidence>
<proteinExistence type="predicted"/>
<gene>
    <name evidence="4" type="ORF">KIN34_04875</name>
</gene>
<dbReference type="InterPro" id="IPR025403">
    <property type="entry name" value="TgpA-like_C"/>
</dbReference>
<dbReference type="Proteomes" id="UP000722125">
    <property type="component" value="Unassembled WGS sequence"/>
</dbReference>
<accession>A0ABS5TWT2</accession>
<evidence type="ECO:0000256" key="2">
    <source>
        <dbReference type="SAM" id="Phobius"/>
    </source>
</evidence>
<sequence length="266" mass="27809">MPRDARRAVLLAGVLVALAVLGAALAGPLELRSRPGALISIPVDLPTREVPTPRPRPTAVELTDATTDMPPWLSALVLVVLLSIIAFVGAKAARRVRQWLEDQRVPAVDDDAPPGDLLGDVADLARPALSAGLDHAVLELDRDVPPSDAVVAAWIALEGSAERSGLVRDPAQTASEFTLDLLDATEADGAASRELLGLYLAARFSEHPLEAADVARARRALEVIGRGVRRLRHEVSAEPGGTTSDEAAPAAVHEDHAPGAGPRGSS</sequence>
<protein>
    <submittedName>
        <fullName evidence="4">DUF4129 domain-containing protein</fullName>
    </submittedName>
</protein>
<dbReference type="EMBL" id="JAHBOH010000001">
    <property type="protein sequence ID" value="MBT0993618.1"/>
    <property type="molecule type" value="Genomic_DNA"/>
</dbReference>
<name>A0ABS5TWT2_9CELL</name>
<keyword evidence="5" id="KW-1185">Reference proteome</keyword>
<organism evidence="4 5">
    <name type="scientific">Cellulomonas fulva</name>
    <dbReference type="NCBI Taxonomy" id="2835530"/>
    <lineage>
        <taxon>Bacteria</taxon>
        <taxon>Bacillati</taxon>
        <taxon>Actinomycetota</taxon>
        <taxon>Actinomycetes</taxon>
        <taxon>Micrococcales</taxon>
        <taxon>Cellulomonadaceae</taxon>
        <taxon>Cellulomonas</taxon>
    </lineage>
</organism>
<comment type="caution">
    <text evidence="4">The sequence shown here is derived from an EMBL/GenBank/DDBJ whole genome shotgun (WGS) entry which is preliminary data.</text>
</comment>
<feature type="domain" description="Protein-glutamine gamma-glutamyltransferase-like C-terminal" evidence="3">
    <location>
        <begin position="153"/>
        <end position="222"/>
    </location>
</feature>
<keyword evidence="2" id="KW-0812">Transmembrane</keyword>
<feature type="transmembrane region" description="Helical" evidence="2">
    <location>
        <begin position="72"/>
        <end position="90"/>
    </location>
</feature>
<evidence type="ECO:0000259" key="3">
    <source>
        <dbReference type="Pfam" id="PF13559"/>
    </source>
</evidence>
<reference evidence="4 5" key="1">
    <citation type="submission" date="2021-05" db="EMBL/GenBank/DDBJ databases">
        <title>Description of Cellulomonas sp. DKR-3 sp. nov.</title>
        <authorList>
            <person name="Dahal R.H."/>
            <person name="Chaudhary D.K."/>
        </authorList>
    </citation>
    <scope>NUCLEOTIDE SEQUENCE [LARGE SCALE GENOMIC DNA]</scope>
    <source>
        <strain evidence="4 5">DKR-3</strain>
    </source>
</reference>
<evidence type="ECO:0000313" key="5">
    <source>
        <dbReference type="Proteomes" id="UP000722125"/>
    </source>
</evidence>
<dbReference type="Pfam" id="PF13559">
    <property type="entry name" value="DUF4129"/>
    <property type="match status" value="1"/>
</dbReference>
<keyword evidence="2" id="KW-1133">Transmembrane helix</keyword>
<dbReference type="RefSeq" id="WP_214347488.1">
    <property type="nucleotide sequence ID" value="NZ_JAHBOH010000001.1"/>
</dbReference>
<evidence type="ECO:0000256" key="1">
    <source>
        <dbReference type="SAM" id="MobiDB-lite"/>
    </source>
</evidence>
<feature type="region of interest" description="Disordered" evidence="1">
    <location>
        <begin position="234"/>
        <end position="266"/>
    </location>
</feature>